<evidence type="ECO:0000313" key="2">
    <source>
        <dbReference type="Proteomes" id="UP000026915"/>
    </source>
</evidence>
<name>A0A061F2K3_THECC</name>
<dbReference type="Proteomes" id="UP000026915">
    <property type="component" value="Chromosome 5"/>
</dbReference>
<evidence type="ECO:0000313" key="1">
    <source>
        <dbReference type="EMBL" id="EOY08724.1"/>
    </source>
</evidence>
<proteinExistence type="predicted"/>
<dbReference type="AlphaFoldDB" id="A0A061F2K3"/>
<dbReference type="InParanoid" id="A0A061F2K3"/>
<protein>
    <submittedName>
        <fullName evidence="1">Uncharacterized protein</fullName>
    </submittedName>
</protein>
<accession>A0A061F2K3</accession>
<reference evidence="1 2" key="1">
    <citation type="journal article" date="2013" name="Genome Biol.">
        <title>The genome sequence of the most widely cultivated cacao type and its use to identify candidate genes regulating pod color.</title>
        <authorList>
            <person name="Motamayor J.C."/>
            <person name="Mockaitis K."/>
            <person name="Schmutz J."/>
            <person name="Haiminen N."/>
            <person name="Iii D.L."/>
            <person name="Cornejo O."/>
            <person name="Findley S.D."/>
            <person name="Zheng P."/>
            <person name="Utro F."/>
            <person name="Royaert S."/>
            <person name="Saski C."/>
            <person name="Jenkins J."/>
            <person name="Podicheti R."/>
            <person name="Zhao M."/>
            <person name="Scheffler B.E."/>
            <person name="Stack J.C."/>
            <person name="Feltus F.A."/>
            <person name="Mustiga G.M."/>
            <person name="Amores F."/>
            <person name="Phillips W."/>
            <person name="Marelli J.P."/>
            <person name="May G.D."/>
            <person name="Shapiro H."/>
            <person name="Ma J."/>
            <person name="Bustamante C.D."/>
            <person name="Schnell R.J."/>
            <person name="Main D."/>
            <person name="Gilbert D."/>
            <person name="Parida L."/>
            <person name="Kuhn D.N."/>
        </authorList>
    </citation>
    <scope>NUCLEOTIDE SEQUENCE [LARGE SCALE GENOMIC DNA]</scope>
    <source>
        <strain evidence="2">cv. Matina 1-6</strain>
    </source>
</reference>
<dbReference type="EMBL" id="CM001883">
    <property type="protein sequence ID" value="EOY08724.1"/>
    <property type="molecule type" value="Genomic_DNA"/>
</dbReference>
<keyword evidence="2" id="KW-1185">Reference proteome</keyword>
<sequence>MRKKRMAFLLSEGNFSLVALFSLQRNSFSLQRETLGFENLHQNWFSLHRECSLARAYLCTKVTLNRNDS</sequence>
<gene>
    <name evidence="1" type="ORF">TCM_023811</name>
</gene>
<dbReference type="HOGENOM" id="CLU_2780988_0_0_1"/>
<dbReference type="Gramene" id="EOY08724">
    <property type="protein sequence ID" value="EOY08724"/>
    <property type="gene ID" value="TCM_023811"/>
</dbReference>
<organism evidence="1 2">
    <name type="scientific">Theobroma cacao</name>
    <name type="common">Cacao</name>
    <name type="synonym">Cocoa</name>
    <dbReference type="NCBI Taxonomy" id="3641"/>
    <lineage>
        <taxon>Eukaryota</taxon>
        <taxon>Viridiplantae</taxon>
        <taxon>Streptophyta</taxon>
        <taxon>Embryophyta</taxon>
        <taxon>Tracheophyta</taxon>
        <taxon>Spermatophyta</taxon>
        <taxon>Magnoliopsida</taxon>
        <taxon>eudicotyledons</taxon>
        <taxon>Gunneridae</taxon>
        <taxon>Pentapetalae</taxon>
        <taxon>rosids</taxon>
        <taxon>malvids</taxon>
        <taxon>Malvales</taxon>
        <taxon>Malvaceae</taxon>
        <taxon>Byttnerioideae</taxon>
        <taxon>Theobroma</taxon>
    </lineage>
</organism>